<dbReference type="Pfam" id="PF04336">
    <property type="entry name" value="ACP_PD"/>
    <property type="match status" value="1"/>
</dbReference>
<dbReference type="RefSeq" id="WP_168987948.1">
    <property type="nucleotide sequence ID" value="NZ_CAWPHM010000271.1"/>
</dbReference>
<dbReference type="PANTHER" id="PTHR38764:SF1">
    <property type="entry name" value="ACYL CARRIER PROTEIN PHOSPHODIESTERASE"/>
    <property type="match status" value="1"/>
</dbReference>
<keyword evidence="2" id="KW-0378">Hydrolase</keyword>
<keyword evidence="3" id="KW-0443">Lipid metabolism</keyword>
<evidence type="ECO:0000313" key="4">
    <source>
        <dbReference type="EMBL" id="NMG03194.1"/>
    </source>
</evidence>
<keyword evidence="1" id="KW-0444">Lipid biosynthesis</keyword>
<dbReference type="GO" id="GO:0006633">
    <property type="term" value="P:fatty acid biosynthetic process"/>
    <property type="evidence" value="ECO:0007669"/>
    <property type="project" value="InterPro"/>
</dbReference>
<evidence type="ECO:0000256" key="2">
    <source>
        <dbReference type="ARBA" id="ARBA00022801"/>
    </source>
</evidence>
<evidence type="ECO:0000256" key="1">
    <source>
        <dbReference type="ARBA" id="ARBA00022516"/>
    </source>
</evidence>
<organism evidence="4 5">
    <name type="scientific">Azoarcus taiwanensis</name>
    <dbReference type="NCBI Taxonomy" id="666964"/>
    <lineage>
        <taxon>Bacteria</taxon>
        <taxon>Pseudomonadati</taxon>
        <taxon>Pseudomonadota</taxon>
        <taxon>Betaproteobacteria</taxon>
        <taxon>Rhodocyclales</taxon>
        <taxon>Zoogloeaceae</taxon>
        <taxon>Azoarcus</taxon>
    </lineage>
</organism>
<dbReference type="Proteomes" id="UP000599523">
    <property type="component" value="Unassembled WGS sequence"/>
</dbReference>
<name>A0A972FAL5_9RHOO</name>
<dbReference type="GO" id="GO:0008770">
    <property type="term" value="F:[acyl-carrier-protein] phosphodiesterase activity"/>
    <property type="evidence" value="ECO:0007669"/>
    <property type="project" value="InterPro"/>
</dbReference>
<dbReference type="AlphaFoldDB" id="A0A972FAL5"/>
<dbReference type="PANTHER" id="PTHR38764">
    <property type="entry name" value="ACYL CARRIER PROTEIN PHOSPHODIESTERASE"/>
    <property type="match status" value="1"/>
</dbReference>
<dbReference type="PIRSF" id="PIRSF011489">
    <property type="entry name" value="DUF479"/>
    <property type="match status" value="1"/>
</dbReference>
<dbReference type="InterPro" id="IPR007431">
    <property type="entry name" value="ACP_PD"/>
</dbReference>
<dbReference type="EMBL" id="WTVM01000046">
    <property type="protein sequence ID" value="NMG03194.1"/>
    <property type="molecule type" value="Genomic_DNA"/>
</dbReference>
<evidence type="ECO:0000256" key="3">
    <source>
        <dbReference type="ARBA" id="ARBA00023098"/>
    </source>
</evidence>
<proteinExistence type="predicted"/>
<evidence type="ECO:0000313" key="5">
    <source>
        <dbReference type="Proteomes" id="UP000599523"/>
    </source>
</evidence>
<gene>
    <name evidence="4" type="ORF">GPA21_09430</name>
</gene>
<comment type="caution">
    <text evidence="4">The sequence shown here is derived from an EMBL/GenBank/DDBJ whole genome shotgun (WGS) entry which is preliminary data.</text>
</comment>
<reference evidence="4" key="1">
    <citation type="submission" date="2019-12" db="EMBL/GenBank/DDBJ databases">
        <title>Comparative genomics gives insights into the taxonomy of the Azoarcus-Aromatoleum group and reveals separate origins of nif in the plant-associated Azoarcus and non-plant-associated Aromatoleum sub-groups.</title>
        <authorList>
            <person name="Lafos M."/>
            <person name="Maluk M."/>
            <person name="Batista M."/>
            <person name="Junghare M."/>
            <person name="Carmona M."/>
            <person name="Faoro H."/>
            <person name="Cruz L.M."/>
            <person name="Battistoni F."/>
            <person name="De Souza E."/>
            <person name="Pedrosa F."/>
            <person name="Chen W.-M."/>
            <person name="Poole P.S."/>
            <person name="Dixon R.A."/>
            <person name="James E.K."/>
        </authorList>
    </citation>
    <scope>NUCLEOTIDE SEQUENCE</scope>
    <source>
        <strain evidence="4">NSC3</strain>
    </source>
</reference>
<sequence length="202" mass="22407">MNFLAHAWLAGDDPAHQLGGLMGDFVKGPLPAGLPTDIAAGVALHRRIDVFADGHPAFCRSRGRISPARRRAAGILVDMFYDHFLALHWSDFHPEPLPAFTARMYALMDAHHRMLPPRLAGQLPSMRKDDWLASYRSAEIVAFALDRMSSRLSRPEMLLGGAAELEKHYAGFEADFFEFVVDAKSFARLAIKPSEPAEKPCP</sequence>
<accession>A0A972FAL5</accession>
<keyword evidence="5" id="KW-1185">Reference proteome</keyword>
<protein>
    <submittedName>
        <fullName evidence="4">DUF479 domain-containing protein</fullName>
    </submittedName>
</protein>